<dbReference type="Pfam" id="PF00337">
    <property type="entry name" value="Gal-bind_lectin"/>
    <property type="match status" value="1"/>
</dbReference>
<dbReference type="InterPro" id="IPR001079">
    <property type="entry name" value="Galectin_CRD"/>
</dbReference>
<accession>A0A8C9IQC3</accession>
<dbReference type="Proteomes" id="UP000694416">
    <property type="component" value="Unplaced"/>
</dbReference>
<dbReference type="PANTHER" id="PTHR11346:SF15">
    <property type="entry name" value="PLACENTAL PROTEIN 13-LIKE"/>
    <property type="match status" value="1"/>
</dbReference>
<dbReference type="PROSITE" id="PS51304">
    <property type="entry name" value="GALECTIN"/>
    <property type="match status" value="1"/>
</dbReference>
<dbReference type="AlphaFoldDB" id="A0A8C9IQC3"/>
<proteinExistence type="predicted"/>
<evidence type="ECO:0000256" key="2">
    <source>
        <dbReference type="RuleBase" id="RU102079"/>
    </source>
</evidence>
<evidence type="ECO:0000256" key="1">
    <source>
        <dbReference type="ARBA" id="ARBA00022734"/>
    </source>
</evidence>
<feature type="domain" description="Galectin" evidence="3">
    <location>
        <begin position="1"/>
        <end position="133"/>
    </location>
</feature>
<keyword evidence="5" id="KW-1185">Reference proteome</keyword>
<name>A0A8C9IQC3_9PRIM</name>
<dbReference type="PANTHER" id="PTHR11346">
    <property type="entry name" value="GALECTIN"/>
    <property type="match status" value="1"/>
</dbReference>
<dbReference type="Ensembl" id="ENSPTET00000054133.1">
    <property type="protein sequence ID" value="ENSPTEP00000040388.1"/>
    <property type="gene ID" value="ENSPTEG00000037207.1"/>
</dbReference>
<organism evidence="4 5">
    <name type="scientific">Piliocolobus tephrosceles</name>
    <name type="common">Ugandan red Colobus</name>
    <dbReference type="NCBI Taxonomy" id="591936"/>
    <lineage>
        <taxon>Eukaryota</taxon>
        <taxon>Metazoa</taxon>
        <taxon>Chordata</taxon>
        <taxon>Craniata</taxon>
        <taxon>Vertebrata</taxon>
        <taxon>Euteleostomi</taxon>
        <taxon>Mammalia</taxon>
        <taxon>Eutheria</taxon>
        <taxon>Euarchontoglires</taxon>
        <taxon>Primates</taxon>
        <taxon>Haplorrhini</taxon>
        <taxon>Catarrhini</taxon>
        <taxon>Cercopithecidae</taxon>
        <taxon>Colobinae</taxon>
        <taxon>Piliocolobus</taxon>
    </lineage>
</organism>
<dbReference type="InterPro" id="IPR013320">
    <property type="entry name" value="ConA-like_dom_sf"/>
</dbReference>
<dbReference type="SMART" id="SM00908">
    <property type="entry name" value="Gal-bind_lectin"/>
    <property type="match status" value="1"/>
</dbReference>
<dbReference type="GO" id="GO:0030246">
    <property type="term" value="F:carbohydrate binding"/>
    <property type="evidence" value="ECO:0007669"/>
    <property type="project" value="UniProtKB-UniRule"/>
</dbReference>
<dbReference type="SUPFAM" id="SSF49899">
    <property type="entry name" value="Concanavalin A-like lectins/glucanases"/>
    <property type="match status" value="1"/>
</dbReference>
<protein>
    <recommendedName>
        <fullName evidence="2">Galectin</fullName>
    </recommendedName>
</protein>
<dbReference type="InterPro" id="IPR044156">
    <property type="entry name" value="Galectin-like"/>
</dbReference>
<reference evidence="4" key="2">
    <citation type="submission" date="2025-09" db="UniProtKB">
        <authorList>
            <consortium name="Ensembl"/>
        </authorList>
    </citation>
    <scope>IDENTIFICATION</scope>
</reference>
<sequence length="133" mass="15074">VPQGPNPFSCFLLWGKGWRYLCVLSVCPTREGPAQLSIKNPEFQVDFYEYPKENATIAFHFPVYTSNVVVMNSIQKGLWNEKNVAFSALVLDNQYQVFVNGKSTYMFAHSLLPQSVKMVQVKGDTFLTSVDIL</sequence>
<evidence type="ECO:0000259" key="3">
    <source>
        <dbReference type="PROSITE" id="PS51304"/>
    </source>
</evidence>
<reference evidence="4" key="1">
    <citation type="submission" date="2025-08" db="UniProtKB">
        <authorList>
            <consortium name="Ensembl"/>
        </authorList>
    </citation>
    <scope>IDENTIFICATION</scope>
</reference>
<evidence type="ECO:0000313" key="4">
    <source>
        <dbReference type="Ensembl" id="ENSPTEP00000040388.1"/>
    </source>
</evidence>
<keyword evidence="1 2" id="KW-0430">Lectin</keyword>
<dbReference type="Gene3D" id="2.60.120.200">
    <property type="match status" value="1"/>
</dbReference>
<evidence type="ECO:0000313" key="5">
    <source>
        <dbReference type="Proteomes" id="UP000694416"/>
    </source>
</evidence>